<evidence type="ECO:0000313" key="2">
    <source>
        <dbReference type="Proteomes" id="UP000036243"/>
    </source>
</evidence>
<gene>
    <name evidence="1" type="ORF">TQ94_23530</name>
</gene>
<evidence type="ECO:0000313" key="1">
    <source>
        <dbReference type="EMBL" id="KMP14762.1"/>
    </source>
</evidence>
<reference evidence="1 2" key="1">
    <citation type="submission" date="2015-02" db="EMBL/GenBank/DDBJ databases">
        <title>Evolution of B. cereus sensu lato: Distribution, horizontal transfer and duplication of chromosomal virulence genes.</title>
        <authorList>
            <person name="Boehm M.-E."/>
            <person name="Huptas C."/>
            <person name="Krey V.M."/>
            <person name="Scherer S."/>
        </authorList>
    </citation>
    <scope>NUCLEOTIDE SEQUENCE [LARGE SCALE GENOMIC DNA]</scope>
    <source>
        <strain evidence="1 2">#17</strain>
    </source>
</reference>
<dbReference type="EMBL" id="JYFW01000039">
    <property type="protein sequence ID" value="KMP14762.1"/>
    <property type="molecule type" value="Genomic_DNA"/>
</dbReference>
<name>A0A9X0G5F4_BACCE</name>
<dbReference type="AlphaFoldDB" id="A0A9X0G5F4"/>
<comment type="caution">
    <text evidence="1">The sequence shown here is derived from an EMBL/GenBank/DDBJ whole genome shotgun (WGS) entry which is preliminary data.</text>
</comment>
<organism evidence="1 2">
    <name type="scientific">Bacillus cereus</name>
    <dbReference type="NCBI Taxonomy" id="1396"/>
    <lineage>
        <taxon>Bacteria</taxon>
        <taxon>Bacillati</taxon>
        <taxon>Bacillota</taxon>
        <taxon>Bacilli</taxon>
        <taxon>Bacillales</taxon>
        <taxon>Bacillaceae</taxon>
        <taxon>Bacillus</taxon>
        <taxon>Bacillus cereus group</taxon>
    </lineage>
</organism>
<proteinExistence type="predicted"/>
<accession>A0A9X0G5F4</accession>
<dbReference type="Proteomes" id="UP000036243">
    <property type="component" value="Unassembled WGS sequence"/>
</dbReference>
<protein>
    <submittedName>
        <fullName evidence="1">Uncharacterized protein</fullName>
    </submittedName>
</protein>
<sequence length="36" mass="4135">MITVLLCFILVRAILMLQIKSSISTFRKVVKVVNEK</sequence>